<proteinExistence type="predicted"/>
<comment type="caution">
    <text evidence="1">The sequence shown here is derived from an EMBL/GenBank/DDBJ whole genome shotgun (WGS) entry which is preliminary data.</text>
</comment>
<evidence type="ECO:0000313" key="2">
    <source>
        <dbReference type="Proteomes" id="UP000245765"/>
    </source>
</evidence>
<name>A0A317FF78_9PROT</name>
<keyword evidence="2" id="KW-1185">Reference proteome</keyword>
<gene>
    <name evidence="1" type="ORF">DFH01_13625</name>
</gene>
<protein>
    <submittedName>
        <fullName evidence="1">Uncharacterized protein</fullName>
    </submittedName>
</protein>
<accession>A0A317FF78</accession>
<dbReference type="Proteomes" id="UP000245765">
    <property type="component" value="Unassembled WGS sequence"/>
</dbReference>
<dbReference type="EMBL" id="QGNA01000003">
    <property type="protein sequence ID" value="PWS36226.1"/>
    <property type="molecule type" value="Genomic_DNA"/>
</dbReference>
<sequence>MARITAEDLQVGAKARGPGAGALGLAGQRGDVAGVLGGGAGQRGCIGFGGARGRRGVEASRVALRSELPCGQHRHGDRCCQADRYDVPAEQREDGRAHQG</sequence>
<reference evidence="2" key="1">
    <citation type="submission" date="2018-05" db="EMBL/GenBank/DDBJ databases">
        <authorList>
            <person name="Du Z."/>
            <person name="Wang X."/>
        </authorList>
    </citation>
    <scope>NUCLEOTIDE SEQUENCE [LARGE SCALE GENOMIC DNA]</scope>
    <source>
        <strain evidence="2">CQN31</strain>
    </source>
</reference>
<dbReference type="AlphaFoldDB" id="A0A317FF78"/>
<evidence type="ECO:0000313" key="1">
    <source>
        <dbReference type="EMBL" id="PWS36226.1"/>
    </source>
</evidence>
<organism evidence="1 2">
    <name type="scientific">Falsiroseomonas bella</name>
    <dbReference type="NCBI Taxonomy" id="2184016"/>
    <lineage>
        <taxon>Bacteria</taxon>
        <taxon>Pseudomonadati</taxon>
        <taxon>Pseudomonadota</taxon>
        <taxon>Alphaproteobacteria</taxon>
        <taxon>Acetobacterales</taxon>
        <taxon>Roseomonadaceae</taxon>
        <taxon>Falsiroseomonas</taxon>
    </lineage>
</organism>